<dbReference type="HOGENOM" id="CLU_373016_0_0_1"/>
<evidence type="ECO:0000256" key="1">
    <source>
        <dbReference type="SAM" id="MobiDB-lite"/>
    </source>
</evidence>
<dbReference type="InParanoid" id="A0A0C3FB59"/>
<dbReference type="Proteomes" id="UP000054166">
    <property type="component" value="Unassembled WGS sequence"/>
</dbReference>
<dbReference type="OrthoDB" id="2803783at2759"/>
<feature type="region of interest" description="Disordered" evidence="1">
    <location>
        <begin position="545"/>
        <end position="658"/>
    </location>
</feature>
<gene>
    <name evidence="2" type="ORF">PILCRDRAFT_8177</name>
</gene>
<dbReference type="AlphaFoldDB" id="A0A0C3FB59"/>
<proteinExistence type="predicted"/>
<dbReference type="STRING" id="765440.A0A0C3FB59"/>
<reference evidence="2 3" key="1">
    <citation type="submission" date="2014-04" db="EMBL/GenBank/DDBJ databases">
        <authorList>
            <consortium name="DOE Joint Genome Institute"/>
            <person name="Kuo A."/>
            <person name="Tarkka M."/>
            <person name="Buscot F."/>
            <person name="Kohler A."/>
            <person name="Nagy L.G."/>
            <person name="Floudas D."/>
            <person name="Copeland A."/>
            <person name="Barry K.W."/>
            <person name="Cichocki N."/>
            <person name="Veneault-Fourrey C."/>
            <person name="LaButti K."/>
            <person name="Lindquist E.A."/>
            <person name="Lipzen A."/>
            <person name="Lundell T."/>
            <person name="Morin E."/>
            <person name="Murat C."/>
            <person name="Sun H."/>
            <person name="Tunlid A."/>
            <person name="Henrissat B."/>
            <person name="Grigoriev I.V."/>
            <person name="Hibbett D.S."/>
            <person name="Martin F."/>
            <person name="Nordberg H.P."/>
            <person name="Cantor M.N."/>
            <person name="Hua S.X."/>
        </authorList>
    </citation>
    <scope>NUCLEOTIDE SEQUENCE [LARGE SCALE GENOMIC DNA]</scope>
    <source>
        <strain evidence="2 3">F 1598</strain>
    </source>
</reference>
<reference evidence="3" key="2">
    <citation type="submission" date="2015-01" db="EMBL/GenBank/DDBJ databases">
        <title>Evolutionary Origins and Diversification of the Mycorrhizal Mutualists.</title>
        <authorList>
            <consortium name="DOE Joint Genome Institute"/>
            <consortium name="Mycorrhizal Genomics Consortium"/>
            <person name="Kohler A."/>
            <person name="Kuo A."/>
            <person name="Nagy L.G."/>
            <person name="Floudas D."/>
            <person name="Copeland A."/>
            <person name="Barry K.W."/>
            <person name="Cichocki N."/>
            <person name="Veneault-Fourrey C."/>
            <person name="LaButti K."/>
            <person name="Lindquist E.A."/>
            <person name="Lipzen A."/>
            <person name="Lundell T."/>
            <person name="Morin E."/>
            <person name="Murat C."/>
            <person name="Riley R."/>
            <person name="Ohm R."/>
            <person name="Sun H."/>
            <person name="Tunlid A."/>
            <person name="Henrissat B."/>
            <person name="Grigoriev I.V."/>
            <person name="Hibbett D.S."/>
            <person name="Martin F."/>
        </authorList>
    </citation>
    <scope>NUCLEOTIDE SEQUENCE [LARGE SCALE GENOMIC DNA]</scope>
    <source>
        <strain evidence="3">F 1598</strain>
    </source>
</reference>
<evidence type="ECO:0000313" key="2">
    <source>
        <dbReference type="EMBL" id="KIM81910.1"/>
    </source>
</evidence>
<organism evidence="2 3">
    <name type="scientific">Piloderma croceum (strain F 1598)</name>
    <dbReference type="NCBI Taxonomy" id="765440"/>
    <lineage>
        <taxon>Eukaryota</taxon>
        <taxon>Fungi</taxon>
        <taxon>Dikarya</taxon>
        <taxon>Basidiomycota</taxon>
        <taxon>Agaricomycotina</taxon>
        <taxon>Agaricomycetes</taxon>
        <taxon>Agaricomycetidae</taxon>
        <taxon>Atheliales</taxon>
        <taxon>Atheliaceae</taxon>
        <taxon>Piloderma</taxon>
    </lineage>
</organism>
<keyword evidence="3" id="KW-1185">Reference proteome</keyword>
<feature type="compositionally biased region" description="Low complexity" evidence="1">
    <location>
        <begin position="631"/>
        <end position="655"/>
    </location>
</feature>
<protein>
    <submittedName>
        <fullName evidence="2">Uncharacterized protein</fullName>
    </submittedName>
</protein>
<name>A0A0C3FB59_PILCF</name>
<accession>A0A0C3FB59</accession>
<sequence length="841" mass="91694">MGRPAWASEAQWIWLSDRAAEYMELKGNKKQTTKFWPRYLEGWKEQWPTPALTDLVKDNTVSVDAPTEADSSEVPVVAVAATVKKAKKAKKPLTVALRLKQWINNHTRKTSSGEGKSKLLDLSGKAARHWQPYQAYSHLYYDTKLRPIITNAYIEYRERAMLENETSEVKAQVDTLCQNSVTIKEEVEVEKMLNEDLTEEEIKEALRKKRVQALPSSMMIVLDEVLRQCGFIGTLIVGGLDPDVSNSVMTMVFNTGKTATGLAFGDAYPKLKASMTSSFNTFAHKCLIVDKVIETTASTTQTSARVKGLNKTPNSSSHVGEMEDGVGIGQPVPNLASSEQNRVPETSGASDPLATDIDLISNGITVSETLIARSASQPDADQNPNANHIPSDVVASETSIASSGDQTEVDQDMDVDSIAGDVAAIENSTATSVNQANSDQDMEVDQIASDAATSGTLTVGSTNGVDALAIGMPNETICETPAGGNSTQPVLTVAPAITNTPVPKAAPIKYINGMSAYEWERAENIKQNKKILASMGLDNVGRQVFGKHNKENNPPSKLKRKPKKTGAEKRKLRSSGMPISDSIEYSTSPNRTGAPEALDGVVDGGKPANAPPTSYQPDSSHIDALPPSSPITPTAPLSIISSPSTPLTPLTTSTAVPVSDIEAPTAAISLGKPTTQPNPPVPEWMNDALRRFEMVFSSPKHKPISRPQQIGDWMQRHRLWDKAPPMDKSLEFGALWKGWWTVLQPEWRVVDSWPLTREGPVKEGWENLMKGGGNGFVLVILSLSWWMMKEKDETRVTVQSSVAFEDVEWALQHMLLILRERHEESEHSQGGEDEGDPDPNS</sequence>
<feature type="compositionally biased region" description="Polar residues" evidence="1">
    <location>
        <begin position="335"/>
        <end position="349"/>
    </location>
</feature>
<evidence type="ECO:0000313" key="3">
    <source>
        <dbReference type="Proteomes" id="UP000054166"/>
    </source>
</evidence>
<feature type="region of interest" description="Disordered" evidence="1">
    <location>
        <begin position="299"/>
        <end position="355"/>
    </location>
</feature>
<dbReference type="EMBL" id="KN832996">
    <property type="protein sequence ID" value="KIM81910.1"/>
    <property type="molecule type" value="Genomic_DNA"/>
</dbReference>